<evidence type="ECO:0000313" key="7">
    <source>
        <dbReference type="Proteomes" id="UP000612956"/>
    </source>
</evidence>
<proteinExistence type="predicted"/>
<protein>
    <recommendedName>
        <fullName evidence="8">DoxX family membrane protein</fullName>
    </recommendedName>
</protein>
<feature type="transmembrane region" description="Helical" evidence="5">
    <location>
        <begin position="6"/>
        <end position="24"/>
    </location>
</feature>
<sequence length="138" mass="14609">MDIVFLIGRILLAAIFAFSALGHLTQAEGMGQYAASKGIPAAKAGVLASGVLALLGAISIIFGIWIDVGALLLVVFLAPVSLLMHTFWKETDPQLKQTEMIQFNKNLAIMGGALILFYFVNVTQSVPLGLTGPLFGAF</sequence>
<keyword evidence="2 5" id="KW-0812">Transmembrane</keyword>
<organism evidence="6 7">
    <name type="scientific">Nocardia camponoti</name>
    <dbReference type="NCBI Taxonomy" id="1616106"/>
    <lineage>
        <taxon>Bacteria</taxon>
        <taxon>Bacillati</taxon>
        <taxon>Actinomycetota</taxon>
        <taxon>Actinomycetes</taxon>
        <taxon>Mycobacteriales</taxon>
        <taxon>Nocardiaceae</taxon>
        <taxon>Nocardia</taxon>
    </lineage>
</organism>
<evidence type="ECO:0000256" key="4">
    <source>
        <dbReference type="ARBA" id="ARBA00023136"/>
    </source>
</evidence>
<keyword evidence="3 5" id="KW-1133">Transmembrane helix</keyword>
<name>A0A917Q7J8_9NOCA</name>
<evidence type="ECO:0000256" key="5">
    <source>
        <dbReference type="SAM" id="Phobius"/>
    </source>
</evidence>
<reference evidence="6" key="1">
    <citation type="journal article" date="2014" name="Int. J. Syst. Evol. Microbiol.">
        <title>Complete genome sequence of Corynebacterium casei LMG S-19264T (=DSM 44701T), isolated from a smear-ripened cheese.</title>
        <authorList>
            <consortium name="US DOE Joint Genome Institute (JGI-PGF)"/>
            <person name="Walter F."/>
            <person name="Albersmeier A."/>
            <person name="Kalinowski J."/>
            <person name="Ruckert C."/>
        </authorList>
    </citation>
    <scope>NUCLEOTIDE SEQUENCE</scope>
    <source>
        <strain evidence="6">CGMCC 4.7278</strain>
    </source>
</reference>
<dbReference type="EMBL" id="BMMW01000001">
    <property type="protein sequence ID" value="GGK32281.1"/>
    <property type="molecule type" value="Genomic_DNA"/>
</dbReference>
<feature type="transmembrane region" description="Helical" evidence="5">
    <location>
        <begin position="44"/>
        <end position="64"/>
    </location>
</feature>
<dbReference type="Proteomes" id="UP000612956">
    <property type="component" value="Unassembled WGS sequence"/>
</dbReference>
<feature type="transmembrane region" description="Helical" evidence="5">
    <location>
        <begin position="70"/>
        <end position="88"/>
    </location>
</feature>
<evidence type="ECO:0000256" key="2">
    <source>
        <dbReference type="ARBA" id="ARBA00022692"/>
    </source>
</evidence>
<dbReference type="GO" id="GO:0016020">
    <property type="term" value="C:membrane"/>
    <property type="evidence" value="ECO:0007669"/>
    <property type="project" value="UniProtKB-SubCell"/>
</dbReference>
<comment type="caution">
    <text evidence="6">The sequence shown here is derived from an EMBL/GenBank/DDBJ whole genome shotgun (WGS) entry which is preliminary data.</text>
</comment>
<keyword evidence="4 5" id="KW-0472">Membrane</keyword>
<dbReference type="Pfam" id="PF07681">
    <property type="entry name" value="DoxX"/>
    <property type="match status" value="1"/>
</dbReference>
<evidence type="ECO:0000256" key="1">
    <source>
        <dbReference type="ARBA" id="ARBA00004141"/>
    </source>
</evidence>
<reference evidence="6" key="2">
    <citation type="submission" date="2020-09" db="EMBL/GenBank/DDBJ databases">
        <authorList>
            <person name="Sun Q."/>
            <person name="Zhou Y."/>
        </authorList>
    </citation>
    <scope>NUCLEOTIDE SEQUENCE</scope>
    <source>
        <strain evidence="6">CGMCC 4.7278</strain>
    </source>
</reference>
<evidence type="ECO:0000256" key="3">
    <source>
        <dbReference type="ARBA" id="ARBA00022989"/>
    </source>
</evidence>
<accession>A0A917Q7J8</accession>
<dbReference type="AlphaFoldDB" id="A0A917Q7J8"/>
<keyword evidence="7" id="KW-1185">Reference proteome</keyword>
<evidence type="ECO:0000313" key="6">
    <source>
        <dbReference type="EMBL" id="GGK32281.1"/>
    </source>
</evidence>
<gene>
    <name evidence="6" type="ORF">GCM10011591_00030</name>
</gene>
<dbReference type="RefSeq" id="WP_188826636.1">
    <property type="nucleotide sequence ID" value="NZ_BMMW01000001.1"/>
</dbReference>
<comment type="subcellular location">
    <subcellularLocation>
        <location evidence="1">Membrane</location>
        <topology evidence="1">Multi-pass membrane protein</topology>
    </subcellularLocation>
</comment>
<dbReference type="InterPro" id="IPR032808">
    <property type="entry name" value="DoxX"/>
</dbReference>
<feature type="transmembrane region" description="Helical" evidence="5">
    <location>
        <begin position="108"/>
        <end position="130"/>
    </location>
</feature>
<evidence type="ECO:0008006" key="8">
    <source>
        <dbReference type="Google" id="ProtNLM"/>
    </source>
</evidence>